<proteinExistence type="inferred from homology"/>
<dbReference type="InterPro" id="IPR052156">
    <property type="entry name" value="BCAA_Transport_ATP-bd_LivF"/>
</dbReference>
<evidence type="ECO:0000256" key="4">
    <source>
        <dbReference type="ARBA" id="ARBA00022840"/>
    </source>
</evidence>
<dbReference type="PANTHER" id="PTHR43820">
    <property type="entry name" value="HIGH-AFFINITY BRANCHED-CHAIN AMINO ACID TRANSPORT ATP-BINDING PROTEIN LIVF"/>
    <property type="match status" value="1"/>
</dbReference>
<keyword evidence="4 7" id="KW-0067">ATP-binding</keyword>
<name>A0A561T1M6_9PSEU</name>
<dbReference type="EMBL" id="VIWU01000001">
    <property type="protein sequence ID" value="TWF81014.1"/>
    <property type="molecule type" value="Genomic_DNA"/>
</dbReference>
<dbReference type="Pfam" id="PF00005">
    <property type="entry name" value="ABC_tran"/>
    <property type="match status" value="1"/>
</dbReference>
<sequence length="237" mass="25300">MSALLEADGLDVLHGHLQALHSVSIGVDEGETVALVGANGAGKSTLLSTLAGAHRPRNGAVRWAGRDVTALPAHRRVRLGMSLTPEGRRLFPSLTVEENLQVGGWVGRPGAWDVARVYEAFPLVAGVRDRRADALSGGERQAVAIARSLLANPRVLLLDEVSLGLAPVIVDQLYDSLAVIREEGTGLLLVEQDLQRAMEVCDRMYCLLEGRIVLAGRPGELSRDDVVAAYFGLRSAS</sequence>
<dbReference type="InterPro" id="IPR017871">
    <property type="entry name" value="ABC_transporter-like_CS"/>
</dbReference>
<evidence type="ECO:0000313" key="8">
    <source>
        <dbReference type="Proteomes" id="UP000321261"/>
    </source>
</evidence>
<keyword evidence="3" id="KW-0547">Nucleotide-binding</keyword>
<protein>
    <submittedName>
        <fullName evidence="7">Amino acid/amide ABC transporter ATP-binding protein 2 (HAAT family)</fullName>
    </submittedName>
</protein>
<evidence type="ECO:0000256" key="5">
    <source>
        <dbReference type="ARBA" id="ARBA00022970"/>
    </source>
</evidence>
<accession>A0A561T1M6</accession>
<dbReference type="GO" id="GO:0016887">
    <property type="term" value="F:ATP hydrolysis activity"/>
    <property type="evidence" value="ECO:0007669"/>
    <property type="project" value="InterPro"/>
</dbReference>
<feature type="domain" description="ABC transporter" evidence="6">
    <location>
        <begin position="5"/>
        <end position="234"/>
    </location>
</feature>
<dbReference type="CDD" id="cd03224">
    <property type="entry name" value="ABC_TM1139_LivF_branched"/>
    <property type="match status" value="1"/>
</dbReference>
<organism evidence="7 8">
    <name type="scientific">Pseudonocardia hierapolitana</name>
    <dbReference type="NCBI Taxonomy" id="1128676"/>
    <lineage>
        <taxon>Bacteria</taxon>
        <taxon>Bacillati</taxon>
        <taxon>Actinomycetota</taxon>
        <taxon>Actinomycetes</taxon>
        <taxon>Pseudonocardiales</taxon>
        <taxon>Pseudonocardiaceae</taxon>
        <taxon>Pseudonocardia</taxon>
    </lineage>
</organism>
<evidence type="ECO:0000313" key="7">
    <source>
        <dbReference type="EMBL" id="TWF81014.1"/>
    </source>
</evidence>
<dbReference type="AlphaFoldDB" id="A0A561T1M6"/>
<evidence type="ECO:0000259" key="6">
    <source>
        <dbReference type="PROSITE" id="PS50893"/>
    </source>
</evidence>
<dbReference type="PROSITE" id="PS00211">
    <property type="entry name" value="ABC_TRANSPORTER_1"/>
    <property type="match status" value="1"/>
</dbReference>
<dbReference type="PANTHER" id="PTHR43820:SF4">
    <property type="entry name" value="HIGH-AFFINITY BRANCHED-CHAIN AMINO ACID TRANSPORT ATP-BINDING PROTEIN LIVF"/>
    <property type="match status" value="1"/>
</dbReference>
<keyword evidence="8" id="KW-1185">Reference proteome</keyword>
<dbReference type="InterPro" id="IPR027417">
    <property type="entry name" value="P-loop_NTPase"/>
</dbReference>
<keyword evidence="2" id="KW-0813">Transport</keyword>
<comment type="caution">
    <text evidence="7">The sequence shown here is derived from an EMBL/GenBank/DDBJ whole genome shotgun (WGS) entry which is preliminary data.</text>
</comment>
<dbReference type="Gene3D" id="3.40.50.300">
    <property type="entry name" value="P-loop containing nucleotide triphosphate hydrolases"/>
    <property type="match status" value="1"/>
</dbReference>
<evidence type="ECO:0000256" key="3">
    <source>
        <dbReference type="ARBA" id="ARBA00022741"/>
    </source>
</evidence>
<dbReference type="GO" id="GO:0015807">
    <property type="term" value="P:L-amino acid transport"/>
    <property type="evidence" value="ECO:0007669"/>
    <property type="project" value="TreeGrafter"/>
</dbReference>
<comment type="similarity">
    <text evidence="1">Belongs to the ABC transporter superfamily.</text>
</comment>
<dbReference type="InterPro" id="IPR003439">
    <property type="entry name" value="ABC_transporter-like_ATP-bd"/>
</dbReference>
<dbReference type="GO" id="GO:0005524">
    <property type="term" value="F:ATP binding"/>
    <property type="evidence" value="ECO:0007669"/>
    <property type="project" value="UniProtKB-KW"/>
</dbReference>
<dbReference type="PROSITE" id="PS50893">
    <property type="entry name" value="ABC_TRANSPORTER_2"/>
    <property type="match status" value="1"/>
</dbReference>
<evidence type="ECO:0000256" key="2">
    <source>
        <dbReference type="ARBA" id="ARBA00022448"/>
    </source>
</evidence>
<dbReference type="SMART" id="SM00382">
    <property type="entry name" value="AAA"/>
    <property type="match status" value="1"/>
</dbReference>
<gene>
    <name evidence="7" type="ORF">FHX44_116957</name>
</gene>
<dbReference type="InterPro" id="IPR003593">
    <property type="entry name" value="AAA+_ATPase"/>
</dbReference>
<dbReference type="RefSeq" id="WP_212612782.1">
    <property type="nucleotide sequence ID" value="NZ_VIWU01000001.1"/>
</dbReference>
<keyword evidence="5" id="KW-0029">Amino-acid transport</keyword>
<dbReference type="Proteomes" id="UP000321261">
    <property type="component" value="Unassembled WGS sequence"/>
</dbReference>
<dbReference type="GO" id="GO:0015658">
    <property type="term" value="F:branched-chain amino acid transmembrane transporter activity"/>
    <property type="evidence" value="ECO:0007669"/>
    <property type="project" value="TreeGrafter"/>
</dbReference>
<dbReference type="SUPFAM" id="SSF52540">
    <property type="entry name" value="P-loop containing nucleoside triphosphate hydrolases"/>
    <property type="match status" value="1"/>
</dbReference>
<reference evidence="7 8" key="1">
    <citation type="submission" date="2019-06" db="EMBL/GenBank/DDBJ databases">
        <title>Sequencing the genomes of 1000 actinobacteria strains.</title>
        <authorList>
            <person name="Klenk H.-P."/>
        </authorList>
    </citation>
    <scope>NUCLEOTIDE SEQUENCE [LARGE SCALE GENOMIC DNA]</scope>
    <source>
        <strain evidence="7 8">DSM 45671</strain>
    </source>
</reference>
<evidence type="ECO:0000256" key="1">
    <source>
        <dbReference type="ARBA" id="ARBA00005417"/>
    </source>
</evidence>